<feature type="transmembrane region" description="Helical" evidence="8">
    <location>
        <begin position="97"/>
        <end position="115"/>
    </location>
</feature>
<dbReference type="InterPro" id="IPR020966">
    <property type="entry name" value="ALMT"/>
</dbReference>
<feature type="transmembrane region" description="Helical" evidence="8">
    <location>
        <begin position="122"/>
        <end position="143"/>
    </location>
</feature>
<dbReference type="Proteomes" id="UP001626536">
    <property type="component" value="Chromosome"/>
</dbReference>
<evidence type="ECO:0000256" key="2">
    <source>
        <dbReference type="ARBA" id="ARBA00022448"/>
    </source>
</evidence>
<accession>A0ABZ0HV74</accession>
<gene>
    <name evidence="9" type="ORF">RZS28_05210</name>
</gene>
<sequence length="366" mass="38514">MSRIAKAFRWAAALVRERKAQLRLSVRVTVAVALTFVVAQFVNIPLGGLWAVLTAVVVTQMSVGGSLKAAVEYSVGTLGGALYAGAIATLVPHTTEISYLGVLGLAVAPLALLAAISPNFRVGPFTAVLVVLGSGAIHIGPIASASYRVFEVAIGGGIGLLVSFLVLPARAHVLANEAAADMIDLMASSLHGLFAGFTRGSDRATIQRIQRSIGEAFARFNAIATEAGHERMTRFADRNDPQPLARALLRLRHDLIMIGRAGATPLSATVQPRLGPLLTRIAETADDYLRATGASLIGRRKAPSLSAVNAALDNFAKEIAALRRDGVTRELSGDALEQLFALGFALEQMRETLKDLSASVTECAQS</sequence>
<keyword evidence="5" id="KW-0406">Ion transport</keyword>
<keyword evidence="4 8" id="KW-1133">Transmembrane helix</keyword>
<evidence type="ECO:0000256" key="6">
    <source>
        <dbReference type="ARBA" id="ARBA00023136"/>
    </source>
</evidence>
<keyword evidence="10" id="KW-1185">Reference proteome</keyword>
<evidence type="ECO:0000313" key="10">
    <source>
        <dbReference type="Proteomes" id="UP001626536"/>
    </source>
</evidence>
<keyword evidence="2" id="KW-0813">Transport</keyword>
<keyword evidence="6 8" id="KW-0472">Membrane</keyword>
<evidence type="ECO:0000256" key="8">
    <source>
        <dbReference type="SAM" id="Phobius"/>
    </source>
</evidence>
<feature type="transmembrane region" description="Helical" evidence="8">
    <location>
        <begin position="149"/>
        <end position="167"/>
    </location>
</feature>
<evidence type="ECO:0000256" key="5">
    <source>
        <dbReference type="ARBA" id="ARBA00023065"/>
    </source>
</evidence>
<dbReference type="RefSeq" id="WP_407340277.1">
    <property type="nucleotide sequence ID" value="NZ_CP136862.1"/>
</dbReference>
<evidence type="ECO:0000256" key="4">
    <source>
        <dbReference type="ARBA" id="ARBA00022989"/>
    </source>
</evidence>
<feature type="transmembrane region" description="Helical" evidence="8">
    <location>
        <begin position="73"/>
        <end position="91"/>
    </location>
</feature>
<evidence type="ECO:0000256" key="1">
    <source>
        <dbReference type="ARBA" id="ARBA00004141"/>
    </source>
</evidence>
<keyword evidence="7" id="KW-0407">Ion channel</keyword>
<organism evidence="9 10">
    <name type="scientific">Methylocapsa polymorpha</name>
    <dbReference type="NCBI Taxonomy" id="3080828"/>
    <lineage>
        <taxon>Bacteria</taxon>
        <taxon>Pseudomonadati</taxon>
        <taxon>Pseudomonadota</taxon>
        <taxon>Alphaproteobacteria</taxon>
        <taxon>Hyphomicrobiales</taxon>
        <taxon>Beijerinckiaceae</taxon>
        <taxon>Methylocapsa</taxon>
    </lineage>
</organism>
<reference evidence="9 10" key="1">
    <citation type="submission" date="2023-10" db="EMBL/GenBank/DDBJ databases">
        <title>Novel methanotroph of the genus Methylocapsa from a subarctic wetland.</title>
        <authorList>
            <person name="Belova S.E."/>
            <person name="Oshkin I.Y."/>
            <person name="Miroshnikov K."/>
            <person name="Dedysh S.N."/>
        </authorList>
    </citation>
    <scope>NUCLEOTIDE SEQUENCE [LARGE SCALE GENOMIC DNA]</scope>
    <source>
        <strain evidence="9 10">RX1</strain>
    </source>
</reference>
<evidence type="ECO:0000256" key="3">
    <source>
        <dbReference type="ARBA" id="ARBA00022692"/>
    </source>
</evidence>
<evidence type="ECO:0000256" key="7">
    <source>
        <dbReference type="ARBA" id="ARBA00023303"/>
    </source>
</evidence>
<dbReference type="EMBL" id="CP136862">
    <property type="protein sequence ID" value="WOJ90692.1"/>
    <property type="molecule type" value="Genomic_DNA"/>
</dbReference>
<dbReference type="PANTHER" id="PTHR31086">
    <property type="entry name" value="ALUMINUM-ACTIVATED MALATE TRANSPORTER 10"/>
    <property type="match status" value="1"/>
</dbReference>
<dbReference type="Pfam" id="PF11744">
    <property type="entry name" value="ALMT"/>
    <property type="match status" value="1"/>
</dbReference>
<comment type="subcellular location">
    <subcellularLocation>
        <location evidence="1">Membrane</location>
        <topology evidence="1">Multi-pass membrane protein</topology>
    </subcellularLocation>
</comment>
<evidence type="ECO:0000313" key="9">
    <source>
        <dbReference type="EMBL" id="WOJ90692.1"/>
    </source>
</evidence>
<protein>
    <submittedName>
        <fullName evidence="9">FUSC family protein</fullName>
    </submittedName>
</protein>
<name>A0ABZ0HV74_9HYPH</name>
<keyword evidence="3 8" id="KW-0812">Transmembrane</keyword>
<proteinExistence type="predicted"/>